<dbReference type="GO" id="GO:0008496">
    <property type="term" value="F:mannan endo-1,6-alpha-mannosidase activity"/>
    <property type="evidence" value="ECO:0007669"/>
    <property type="project" value="UniProtKB-UniRule"/>
</dbReference>
<keyword evidence="8" id="KW-0325">Glycoprotein</keyword>
<organism evidence="13 14">
    <name type="scientific">Fusarium heterosporum</name>
    <dbReference type="NCBI Taxonomy" id="42747"/>
    <lineage>
        <taxon>Eukaryota</taxon>
        <taxon>Fungi</taxon>
        <taxon>Dikarya</taxon>
        <taxon>Ascomycota</taxon>
        <taxon>Pezizomycotina</taxon>
        <taxon>Sordariomycetes</taxon>
        <taxon>Hypocreomycetidae</taxon>
        <taxon>Hypocreales</taxon>
        <taxon>Nectriaceae</taxon>
        <taxon>Fusarium</taxon>
        <taxon>Fusarium heterosporum species complex</taxon>
    </lineage>
</organism>
<dbReference type="EC" id="3.2.1.101" evidence="4 10"/>
<keyword evidence="5 12" id="KW-0732">Signal</keyword>
<comment type="caution">
    <text evidence="13">The sequence shown here is derived from an EMBL/GenBank/DDBJ whole genome shotgun (WGS) entry which is preliminary data.</text>
</comment>
<feature type="region of interest" description="Disordered" evidence="11">
    <location>
        <begin position="425"/>
        <end position="455"/>
    </location>
</feature>
<evidence type="ECO:0000256" key="11">
    <source>
        <dbReference type="SAM" id="MobiDB-lite"/>
    </source>
</evidence>
<dbReference type="InterPro" id="IPR008928">
    <property type="entry name" value="6-hairpin_glycosidase_sf"/>
</dbReference>
<keyword evidence="7" id="KW-0472">Membrane</keyword>
<sequence>MKFLGLLSLASLAVATKTPPSSLDTKSSKSIKDVAGTLAFDTMTYYRGNVSSVPKDMGDLQDPYYWWVAGALWGIMLDYYHLTGDYSYNDVVIQALLAPTNLGTNHDYVPTEHADEEGNDDLFFWGQAVLSAAERNFPQPNRNLPSWLQLSINVFDSLASRWDPTTCGGGLRWQIYSNNPNGMNYKNTVTNGGFFQLAARLARITGEQKYLDWANKVWDWSWQYEFIDHNNYHVYDGADIRDNCQKKSTSTYTYTAGIYLYGAAVLANYTGKPEWADRSKRLVEGTAWFFHPDSKPGLIMYEGACEPVNKCGADASTHKGYLARFMYLAAQMQPSLEGYVHDHLLPTTKAAVQTCVGGKSGRECGLRWWMSGFDGNPGLGQQMCALEAVQGLLLSDAPAPLQGKDVKVVRDTDWAAMAKDKVTIKSTPTSTTTSTSSETGTGTSSEQSAKPSKSEGAADHFQADLVLASFSVGSILLFLGLA</sequence>
<dbReference type="SUPFAM" id="SSF48208">
    <property type="entry name" value="Six-hairpin glycosidases"/>
    <property type="match status" value="1"/>
</dbReference>
<evidence type="ECO:0000313" key="13">
    <source>
        <dbReference type="EMBL" id="KAF5670874.1"/>
    </source>
</evidence>
<dbReference type="Gene3D" id="1.50.10.20">
    <property type="match status" value="1"/>
</dbReference>
<accession>A0A8H5TKS3</accession>
<protein>
    <recommendedName>
        <fullName evidence="4 10">Mannan endo-1,6-alpha-mannosidase</fullName>
        <ecNumber evidence="4 10">3.2.1.101</ecNumber>
    </recommendedName>
</protein>
<proteinExistence type="inferred from homology"/>
<comment type="subcellular location">
    <subcellularLocation>
        <location evidence="2">Endomembrane system</location>
    </subcellularLocation>
</comment>
<evidence type="ECO:0000256" key="4">
    <source>
        <dbReference type="ARBA" id="ARBA00012350"/>
    </source>
</evidence>
<evidence type="ECO:0000256" key="5">
    <source>
        <dbReference type="ARBA" id="ARBA00022729"/>
    </source>
</evidence>
<evidence type="ECO:0000256" key="2">
    <source>
        <dbReference type="ARBA" id="ARBA00004308"/>
    </source>
</evidence>
<evidence type="ECO:0000256" key="3">
    <source>
        <dbReference type="ARBA" id="ARBA00009699"/>
    </source>
</evidence>
<dbReference type="InterPro" id="IPR005198">
    <property type="entry name" value="Glyco_hydro_76"/>
</dbReference>
<evidence type="ECO:0000256" key="10">
    <source>
        <dbReference type="PIRNR" id="PIRNR016302"/>
    </source>
</evidence>
<keyword evidence="14" id="KW-1185">Reference proteome</keyword>
<evidence type="ECO:0000256" key="12">
    <source>
        <dbReference type="SAM" id="SignalP"/>
    </source>
</evidence>
<dbReference type="OrthoDB" id="4187847at2759"/>
<dbReference type="PANTHER" id="PTHR12145">
    <property type="entry name" value="MANNAN ENDO-1,6-ALPHA-MANNOSIDASE DCW1"/>
    <property type="match status" value="1"/>
</dbReference>
<evidence type="ECO:0000256" key="1">
    <source>
        <dbReference type="ARBA" id="ARBA00001452"/>
    </source>
</evidence>
<dbReference type="GO" id="GO:0012505">
    <property type="term" value="C:endomembrane system"/>
    <property type="evidence" value="ECO:0007669"/>
    <property type="project" value="UniProtKB-SubCell"/>
</dbReference>
<evidence type="ECO:0000256" key="8">
    <source>
        <dbReference type="ARBA" id="ARBA00023180"/>
    </source>
</evidence>
<dbReference type="Pfam" id="PF03663">
    <property type="entry name" value="Glyco_hydro_76"/>
    <property type="match status" value="1"/>
</dbReference>
<keyword evidence="6 10" id="KW-0378">Hydrolase</keyword>
<gene>
    <name evidence="13" type="ORF">FHETE_4322</name>
</gene>
<keyword evidence="9 10" id="KW-0326">Glycosidase</keyword>
<comment type="similarity">
    <text evidence="3 10">Belongs to the glycosyl hydrolase 76 family.</text>
</comment>
<evidence type="ECO:0000313" key="14">
    <source>
        <dbReference type="Proteomes" id="UP000567885"/>
    </source>
</evidence>
<dbReference type="GO" id="GO:0009272">
    <property type="term" value="P:fungal-type cell wall biogenesis"/>
    <property type="evidence" value="ECO:0007669"/>
    <property type="project" value="TreeGrafter"/>
</dbReference>
<feature type="compositionally biased region" description="Low complexity" evidence="11">
    <location>
        <begin position="426"/>
        <end position="446"/>
    </location>
</feature>
<dbReference type="AlphaFoldDB" id="A0A8H5TKS3"/>
<dbReference type="Proteomes" id="UP000567885">
    <property type="component" value="Unassembled WGS sequence"/>
</dbReference>
<dbReference type="GO" id="GO:0016052">
    <property type="term" value="P:carbohydrate catabolic process"/>
    <property type="evidence" value="ECO:0007669"/>
    <property type="project" value="InterPro"/>
</dbReference>
<evidence type="ECO:0000256" key="7">
    <source>
        <dbReference type="ARBA" id="ARBA00023136"/>
    </source>
</evidence>
<dbReference type="PANTHER" id="PTHR12145:SF38">
    <property type="entry name" value="MANNAN ENDO-1,6-ALPHA-MANNOSIDASE"/>
    <property type="match status" value="1"/>
</dbReference>
<dbReference type="InterPro" id="IPR014480">
    <property type="entry name" value="Mannan-1_6-alpha_mannosidase"/>
</dbReference>
<dbReference type="EMBL" id="JAAGWQ010000073">
    <property type="protein sequence ID" value="KAF5670874.1"/>
    <property type="molecule type" value="Genomic_DNA"/>
</dbReference>
<evidence type="ECO:0000256" key="6">
    <source>
        <dbReference type="ARBA" id="ARBA00022801"/>
    </source>
</evidence>
<feature type="signal peptide" evidence="12">
    <location>
        <begin position="1"/>
        <end position="15"/>
    </location>
</feature>
<name>A0A8H5TKS3_FUSHE</name>
<dbReference type="FunFam" id="1.50.10.20:FF:000006">
    <property type="entry name" value="Mannan endo-1,6-alpha-mannosidase"/>
    <property type="match status" value="1"/>
</dbReference>
<evidence type="ECO:0000256" key="9">
    <source>
        <dbReference type="ARBA" id="ARBA00023295"/>
    </source>
</evidence>
<reference evidence="13 14" key="1">
    <citation type="submission" date="2020-05" db="EMBL/GenBank/DDBJ databases">
        <title>Identification and distribution of gene clusters putatively required for synthesis of sphingolipid metabolism inhibitors in phylogenetically diverse species of the filamentous fungus Fusarium.</title>
        <authorList>
            <person name="Kim H.-S."/>
            <person name="Busman M."/>
            <person name="Brown D.W."/>
            <person name="Divon H."/>
            <person name="Uhlig S."/>
            <person name="Proctor R.H."/>
        </authorList>
    </citation>
    <scope>NUCLEOTIDE SEQUENCE [LARGE SCALE GENOMIC DNA]</scope>
    <source>
        <strain evidence="13 14">NRRL 20693</strain>
    </source>
</reference>
<comment type="catalytic activity">
    <reaction evidence="1 10">
        <text>Random hydrolysis of (1-&gt;6)-alpha-D-mannosidic linkages in unbranched (1-&gt;6)-mannans.</text>
        <dbReference type="EC" id="3.2.1.101"/>
    </reaction>
</comment>
<feature type="chain" id="PRO_5034168804" description="Mannan endo-1,6-alpha-mannosidase" evidence="12">
    <location>
        <begin position="16"/>
        <end position="482"/>
    </location>
</feature>
<dbReference type="PIRSF" id="PIRSF016302">
    <property type="entry name" value="Man_a_manosd"/>
    <property type="match status" value="1"/>
</dbReference>